<evidence type="ECO:0000313" key="3">
    <source>
        <dbReference type="Proteomes" id="UP000515856"/>
    </source>
</evidence>
<organism evidence="2 3">
    <name type="scientific">[Eubacterium] hominis</name>
    <dbReference type="NCBI Taxonomy" id="2764325"/>
    <lineage>
        <taxon>Bacteria</taxon>
        <taxon>Bacillati</taxon>
        <taxon>Bacillota</taxon>
        <taxon>Erysipelotrichia</taxon>
        <taxon>Erysipelotrichales</taxon>
        <taxon>Erysipelotrichaceae</taxon>
        <taxon>Amedibacillus</taxon>
    </lineage>
</organism>
<dbReference type="Gene3D" id="1.10.1760.20">
    <property type="match status" value="1"/>
</dbReference>
<keyword evidence="1" id="KW-1133">Transmembrane helix</keyword>
<keyword evidence="1" id="KW-0472">Membrane</keyword>
<reference evidence="2 3" key="1">
    <citation type="submission" date="2020-08" db="EMBL/GenBank/DDBJ databases">
        <authorList>
            <person name="Liu C."/>
            <person name="Sun Q."/>
        </authorList>
    </citation>
    <scope>NUCLEOTIDE SEQUENCE [LARGE SCALE GENOMIC DNA]</scope>
    <source>
        <strain evidence="2 3">NSJ-61</strain>
    </source>
</reference>
<dbReference type="KEGG" id="ehn:H9Q80_10880"/>
<accession>A0A7G9GJ08</accession>
<gene>
    <name evidence="2" type="ORF">H9Q80_10880</name>
</gene>
<keyword evidence="1" id="KW-0812">Transmembrane</keyword>
<sequence>MKSKITVYHISMIAFAIVINLVGGQIALMLKLPIYLDSMGTIFIAAVYGPFYGAMPSILSGLILGMTSDIYALYYAPVGILLGMLVGIVWKKKKDNLAWAFLSALFVTIPTSLISACITAYLFGGITSSGSTFIVQLLAKTPLGLTLSCFIVQLFTDYLDRIISILLISSLLHKLPQSFIYKIKRQAD</sequence>
<dbReference type="RefSeq" id="WP_117455833.1">
    <property type="nucleotide sequence ID" value="NZ_CP060636.1"/>
</dbReference>
<evidence type="ECO:0000313" key="2">
    <source>
        <dbReference type="EMBL" id="QNM10790.1"/>
    </source>
</evidence>
<dbReference type="EMBL" id="CP060636">
    <property type="protein sequence ID" value="QNM10790.1"/>
    <property type="molecule type" value="Genomic_DNA"/>
</dbReference>
<feature type="transmembrane region" description="Helical" evidence="1">
    <location>
        <begin position="97"/>
        <end position="123"/>
    </location>
</feature>
<evidence type="ECO:0000256" key="1">
    <source>
        <dbReference type="SAM" id="Phobius"/>
    </source>
</evidence>
<keyword evidence="3" id="KW-1185">Reference proteome</keyword>
<proteinExistence type="predicted"/>
<feature type="transmembrane region" description="Helical" evidence="1">
    <location>
        <begin position="70"/>
        <end position="90"/>
    </location>
</feature>
<dbReference type="Proteomes" id="UP000515856">
    <property type="component" value="Chromosome"/>
</dbReference>
<feature type="transmembrane region" description="Helical" evidence="1">
    <location>
        <begin position="143"/>
        <end position="172"/>
    </location>
</feature>
<dbReference type="AlphaFoldDB" id="A0A7G9GJ08"/>
<feature type="transmembrane region" description="Helical" evidence="1">
    <location>
        <begin position="42"/>
        <end position="64"/>
    </location>
</feature>
<protein>
    <submittedName>
        <fullName evidence="2">ECF transporter S component</fullName>
    </submittedName>
</protein>
<name>A0A7G9GJ08_9FIRM</name>
<feature type="transmembrane region" description="Helical" evidence="1">
    <location>
        <begin position="6"/>
        <end position="30"/>
    </location>
</feature>